<evidence type="ECO:0000259" key="4">
    <source>
        <dbReference type="PROSITE" id="PS50893"/>
    </source>
</evidence>
<feature type="domain" description="ABC transporter" evidence="4">
    <location>
        <begin position="5"/>
        <end position="231"/>
    </location>
</feature>
<dbReference type="GO" id="GO:0005524">
    <property type="term" value="F:ATP binding"/>
    <property type="evidence" value="ECO:0007669"/>
    <property type="project" value="UniProtKB-KW"/>
</dbReference>
<dbReference type="CDD" id="cd03230">
    <property type="entry name" value="ABC_DR_subfamily_A"/>
    <property type="match status" value="1"/>
</dbReference>
<dbReference type="InterPro" id="IPR017871">
    <property type="entry name" value="ABC_transporter-like_CS"/>
</dbReference>
<dbReference type="InterPro" id="IPR027417">
    <property type="entry name" value="P-loop_NTPase"/>
</dbReference>
<evidence type="ECO:0000256" key="3">
    <source>
        <dbReference type="ARBA" id="ARBA00022840"/>
    </source>
</evidence>
<dbReference type="EMBL" id="CP024965">
    <property type="protein sequence ID" value="ATZ18511.1"/>
    <property type="molecule type" value="Genomic_DNA"/>
</dbReference>
<accession>A0A2K8P0I4</accession>
<sequence>MQNFIVIDNATKKYGDHIGNFNININIKKGETFAIVGPNGAGKTTLIRQILGFIKSDEGTVAINNFNSWINREEIMKFTGYVAGEISLYDDFTGIKFLKLVSKMKKDSDWQFVEKLIKHFDLDASRKIKKMSKGMKQKIAIIAATMNKPAFLVLDEPTSGLDPIMQQKFKELINKLKKEFSTTIIICSHIFEEVINFSDRVGILKKGVLIDEYNVGKTGIKELNKKFKKIFEEEGVL</sequence>
<dbReference type="Gene3D" id="3.40.50.300">
    <property type="entry name" value="P-loop containing nucleotide triphosphate hydrolases"/>
    <property type="match status" value="1"/>
</dbReference>
<dbReference type="AlphaFoldDB" id="A0A2K8P0I4"/>
<dbReference type="GO" id="GO:0016887">
    <property type="term" value="F:ATP hydrolysis activity"/>
    <property type="evidence" value="ECO:0007669"/>
    <property type="project" value="InterPro"/>
</dbReference>
<evidence type="ECO:0000256" key="1">
    <source>
        <dbReference type="ARBA" id="ARBA00022448"/>
    </source>
</evidence>
<keyword evidence="3 5" id="KW-0067">ATP-binding</keyword>
<dbReference type="InterPro" id="IPR003439">
    <property type="entry name" value="ABC_transporter-like_ATP-bd"/>
</dbReference>
<dbReference type="KEGG" id="esx:ESOMN_v1c01260"/>
<name>A0A2K8P0I4_9MOLU</name>
<dbReference type="SUPFAM" id="SSF52540">
    <property type="entry name" value="P-loop containing nucleoside triphosphate hydrolases"/>
    <property type="match status" value="1"/>
</dbReference>
<protein>
    <submittedName>
        <fullName evidence="5">ABC transporter ATP-binding protein</fullName>
    </submittedName>
</protein>
<keyword evidence="2" id="KW-0547">Nucleotide-binding</keyword>
<keyword evidence="6" id="KW-1185">Reference proteome</keyword>
<keyword evidence="1" id="KW-0813">Transport</keyword>
<dbReference type="InterPro" id="IPR051782">
    <property type="entry name" value="ABC_Transporter_VariousFunc"/>
</dbReference>
<dbReference type="RefSeq" id="WP_034942668.1">
    <property type="nucleotide sequence ID" value="NZ_CP024965.1"/>
</dbReference>
<gene>
    <name evidence="5" type="ORF">ESOMN_v1c01260</name>
</gene>
<organism evidence="5 6">
    <name type="scientific">Williamsoniiplasma somnilux</name>
    <dbReference type="NCBI Taxonomy" id="215578"/>
    <lineage>
        <taxon>Bacteria</taxon>
        <taxon>Bacillati</taxon>
        <taxon>Mycoplasmatota</taxon>
        <taxon>Mollicutes</taxon>
        <taxon>Entomoplasmatales</taxon>
        <taxon>Williamsoniiplasma</taxon>
    </lineage>
</organism>
<dbReference type="Pfam" id="PF00005">
    <property type="entry name" value="ABC_tran"/>
    <property type="match status" value="1"/>
</dbReference>
<evidence type="ECO:0000313" key="6">
    <source>
        <dbReference type="Proteomes" id="UP000232230"/>
    </source>
</evidence>
<dbReference type="SMART" id="SM00382">
    <property type="entry name" value="AAA"/>
    <property type="match status" value="1"/>
</dbReference>
<proteinExistence type="predicted"/>
<dbReference type="PROSITE" id="PS00211">
    <property type="entry name" value="ABC_TRANSPORTER_1"/>
    <property type="match status" value="1"/>
</dbReference>
<dbReference type="PROSITE" id="PS50893">
    <property type="entry name" value="ABC_TRANSPORTER_2"/>
    <property type="match status" value="1"/>
</dbReference>
<dbReference type="InterPro" id="IPR003593">
    <property type="entry name" value="AAA+_ATPase"/>
</dbReference>
<dbReference type="PANTHER" id="PTHR42939">
    <property type="entry name" value="ABC TRANSPORTER ATP-BINDING PROTEIN ALBC-RELATED"/>
    <property type="match status" value="1"/>
</dbReference>
<dbReference type="PANTHER" id="PTHR42939:SF1">
    <property type="entry name" value="ABC TRANSPORTER ATP-BINDING PROTEIN ALBC-RELATED"/>
    <property type="match status" value="1"/>
</dbReference>
<reference evidence="5 6" key="1">
    <citation type="submission" date="2017-11" db="EMBL/GenBank/DDBJ databases">
        <title>Genome sequence of Entomoplasma somnilux PYAN-1 (ATCC 49194).</title>
        <authorList>
            <person name="Lo W.-S."/>
            <person name="Gasparich G.E."/>
            <person name="Kuo C.-H."/>
        </authorList>
    </citation>
    <scope>NUCLEOTIDE SEQUENCE [LARGE SCALE GENOMIC DNA]</scope>
    <source>
        <strain evidence="5 6">PYAN-1</strain>
    </source>
</reference>
<dbReference type="Proteomes" id="UP000232230">
    <property type="component" value="Chromosome"/>
</dbReference>
<evidence type="ECO:0000313" key="5">
    <source>
        <dbReference type="EMBL" id="ATZ18511.1"/>
    </source>
</evidence>
<evidence type="ECO:0000256" key="2">
    <source>
        <dbReference type="ARBA" id="ARBA00022741"/>
    </source>
</evidence>